<dbReference type="Proteomes" id="UP001606303">
    <property type="component" value="Unassembled WGS sequence"/>
</dbReference>
<keyword evidence="3" id="KW-1185">Reference proteome</keyword>
<dbReference type="Gene3D" id="1.10.3210.10">
    <property type="entry name" value="Hypothetical protein af1432"/>
    <property type="match status" value="1"/>
</dbReference>
<evidence type="ECO:0000259" key="1">
    <source>
        <dbReference type="PROSITE" id="PS51832"/>
    </source>
</evidence>
<accession>A0ABW7H462</accession>
<sequence length="427" mass="46261">MSDRLAVNQHYFDHLVETGQSRGIEATEDIVSGTGVKLVAKGAAIDARMRDRLLQHKLLKPLEACTRVVAGVATRPMDAIADRLMHEHALLASLCREEQAAAVLQGFRQLHLSPQLDTLLTVYADSGPDKLAHAVGVSLIAGALQFTLHPERPLGPALTAGLMHDVGELYIDPAILRAPAPLSPARWRQVVAHPVIAAGLLRDLPGGGPEVAEAVLHHHERRDGLGFPLGVEGTRMSGLAQAVAMAELMMETLEAGPRPGLQAAVRLRLLNSQFERPLLNWVGRCAKQAHGAPEPEPAPGLQPPPTPALLRPRIHQLSHHMAAQKEFQARWQARARTTAVADLLRRLERRLHRVNIAFASAGLGEDLQTLGLAPDELHEVSALVLELESRLAEIGYELHWRAGQLPAQDGEAMRQDFMASVPAPLAA</sequence>
<dbReference type="PROSITE" id="PS51832">
    <property type="entry name" value="HD_GYP"/>
    <property type="match status" value="1"/>
</dbReference>
<dbReference type="CDD" id="cd00077">
    <property type="entry name" value="HDc"/>
    <property type="match status" value="1"/>
</dbReference>
<dbReference type="PANTHER" id="PTHR43155">
    <property type="entry name" value="CYCLIC DI-GMP PHOSPHODIESTERASE PA4108-RELATED"/>
    <property type="match status" value="1"/>
</dbReference>
<keyword evidence="2" id="KW-0378">Hydrolase</keyword>
<dbReference type="InterPro" id="IPR006674">
    <property type="entry name" value="HD_domain"/>
</dbReference>
<protein>
    <submittedName>
        <fullName evidence="2">HD-GYP domain-containing protein</fullName>
        <ecNumber evidence="2">3.1.4.-</ecNumber>
    </submittedName>
</protein>
<dbReference type="EC" id="3.1.4.-" evidence="2"/>
<evidence type="ECO:0000313" key="2">
    <source>
        <dbReference type="EMBL" id="MFG6468872.1"/>
    </source>
</evidence>
<dbReference type="EMBL" id="JBIGIB010000006">
    <property type="protein sequence ID" value="MFG6468872.1"/>
    <property type="molecule type" value="Genomic_DNA"/>
</dbReference>
<dbReference type="RefSeq" id="WP_394387130.1">
    <property type="nucleotide sequence ID" value="NZ_JBIGIB010000006.1"/>
</dbReference>
<evidence type="ECO:0000313" key="3">
    <source>
        <dbReference type="Proteomes" id="UP001606303"/>
    </source>
</evidence>
<feature type="domain" description="HD-GYP" evidence="1">
    <location>
        <begin position="104"/>
        <end position="303"/>
    </location>
</feature>
<comment type="caution">
    <text evidence="2">The sequence shown here is derived from an EMBL/GenBank/DDBJ whole genome shotgun (WGS) entry which is preliminary data.</text>
</comment>
<dbReference type="GO" id="GO:0016787">
    <property type="term" value="F:hydrolase activity"/>
    <property type="evidence" value="ECO:0007669"/>
    <property type="project" value="UniProtKB-KW"/>
</dbReference>
<organism evidence="2 3">
    <name type="scientific">Pelomonas baiyunensis</name>
    <dbReference type="NCBI Taxonomy" id="3299026"/>
    <lineage>
        <taxon>Bacteria</taxon>
        <taxon>Pseudomonadati</taxon>
        <taxon>Pseudomonadota</taxon>
        <taxon>Betaproteobacteria</taxon>
        <taxon>Burkholderiales</taxon>
        <taxon>Sphaerotilaceae</taxon>
        <taxon>Roseateles</taxon>
    </lineage>
</organism>
<proteinExistence type="predicted"/>
<reference evidence="2 3" key="1">
    <citation type="submission" date="2024-08" db="EMBL/GenBank/DDBJ databases">
        <authorList>
            <person name="Lu H."/>
        </authorList>
    </citation>
    <scope>NUCLEOTIDE SEQUENCE [LARGE SCALE GENOMIC DNA]</scope>
    <source>
        <strain evidence="2 3">BYS87W</strain>
    </source>
</reference>
<dbReference type="SUPFAM" id="SSF109604">
    <property type="entry name" value="HD-domain/PDEase-like"/>
    <property type="match status" value="1"/>
</dbReference>
<name>A0ABW7H462_9BURK</name>
<dbReference type="Pfam" id="PF01966">
    <property type="entry name" value="HD"/>
    <property type="match status" value="1"/>
</dbReference>
<dbReference type="PANTHER" id="PTHR43155:SF2">
    <property type="entry name" value="CYCLIC DI-GMP PHOSPHODIESTERASE PA4108"/>
    <property type="match status" value="1"/>
</dbReference>
<dbReference type="InterPro" id="IPR003607">
    <property type="entry name" value="HD/PDEase_dom"/>
</dbReference>
<dbReference type="InterPro" id="IPR037522">
    <property type="entry name" value="HD_GYP_dom"/>
</dbReference>
<gene>
    <name evidence="2" type="ORF">ACG01O_19765</name>
</gene>